<dbReference type="SUPFAM" id="SSF116842">
    <property type="entry name" value="XseB-like"/>
    <property type="match status" value="1"/>
</dbReference>
<dbReference type="AlphaFoldDB" id="A0A5D0MNR9"/>
<dbReference type="Proteomes" id="UP000323337">
    <property type="component" value="Unassembled WGS sequence"/>
</dbReference>
<dbReference type="InterPro" id="IPR003761">
    <property type="entry name" value="Exonuc_VII_S"/>
</dbReference>
<reference evidence="7 8" key="1">
    <citation type="submission" date="2019-08" db="EMBL/GenBank/DDBJ databases">
        <title>Genomic characterization of a novel candidate phylum (ARYD3) from a high temperature, high salinity tertiary oil reservoir in north central Oklahoma, USA.</title>
        <authorList>
            <person name="Youssef N.H."/>
            <person name="Yadav A."/>
            <person name="Elshahed M.S."/>
        </authorList>
    </citation>
    <scope>NUCLEOTIDE SEQUENCE [LARGE SCALE GENOMIC DNA]</scope>
    <source>
        <strain evidence="7">ARYD1</strain>
    </source>
</reference>
<dbReference type="RefSeq" id="WP_013886414.1">
    <property type="nucleotide sequence ID" value="NZ_JAAZVV010000024.1"/>
</dbReference>
<dbReference type="NCBIfam" id="TIGR01280">
    <property type="entry name" value="xseB"/>
    <property type="match status" value="1"/>
</dbReference>
<dbReference type="GO" id="GO:0005829">
    <property type="term" value="C:cytosol"/>
    <property type="evidence" value="ECO:0007669"/>
    <property type="project" value="TreeGrafter"/>
</dbReference>
<keyword evidence="3 6" id="KW-0540">Nuclease</keyword>
<accession>A0A5D0MNR9</accession>
<comment type="subunit">
    <text evidence="6">Heterooligomer composed of large and small subunits.</text>
</comment>
<dbReference type="PANTHER" id="PTHR34137">
    <property type="entry name" value="EXODEOXYRIBONUCLEASE 7 SMALL SUBUNIT"/>
    <property type="match status" value="1"/>
</dbReference>
<dbReference type="GO" id="GO:0006308">
    <property type="term" value="P:DNA catabolic process"/>
    <property type="evidence" value="ECO:0007669"/>
    <property type="project" value="UniProtKB-UniRule"/>
</dbReference>
<name>A0A5D0MNR9_FLESI</name>
<evidence type="ECO:0000256" key="2">
    <source>
        <dbReference type="ARBA" id="ARBA00022490"/>
    </source>
</evidence>
<dbReference type="HAMAP" id="MF_00337">
    <property type="entry name" value="Exonuc_7_S"/>
    <property type="match status" value="1"/>
</dbReference>
<sequence length="79" mass="9267">MSKDQTFEKKIKRLEEIVNQLEEGDYGIEETLKLFQEGMKLSKECKKILDDVELRVNKVLGTDEEENLITENFDDDIQS</sequence>
<dbReference type="PANTHER" id="PTHR34137:SF1">
    <property type="entry name" value="EXODEOXYRIBONUCLEASE 7 SMALL SUBUNIT"/>
    <property type="match status" value="1"/>
</dbReference>
<dbReference type="OMA" id="IEGKITM"/>
<dbReference type="GO" id="GO:0009318">
    <property type="term" value="C:exodeoxyribonuclease VII complex"/>
    <property type="evidence" value="ECO:0007669"/>
    <property type="project" value="UniProtKB-UniRule"/>
</dbReference>
<comment type="function">
    <text evidence="6">Bidirectionally degrades single-stranded DNA into large acid-insoluble oligonucleotides, which are then degraded further into small acid-soluble oligonucleotides.</text>
</comment>
<protein>
    <recommendedName>
        <fullName evidence="6">Exodeoxyribonuclease 7 small subunit</fullName>
        <ecNumber evidence="6">3.1.11.6</ecNumber>
    </recommendedName>
    <alternativeName>
        <fullName evidence="6">Exodeoxyribonuclease VII small subunit</fullName>
        <shortName evidence="6">Exonuclease VII small subunit</shortName>
    </alternativeName>
</protein>
<keyword evidence="5 6" id="KW-0269">Exonuclease</keyword>
<dbReference type="Pfam" id="PF02609">
    <property type="entry name" value="Exonuc_VII_S"/>
    <property type="match status" value="1"/>
</dbReference>
<evidence type="ECO:0000313" key="7">
    <source>
        <dbReference type="EMBL" id="TYB33213.1"/>
    </source>
</evidence>
<proteinExistence type="inferred from homology"/>
<comment type="similarity">
    <text evidence="1 6">Belongs to the XseB family.</text>
</comment>
<keyword evidence="4 6" id="KW-0378">Hydrolase</keyword>
<comment type="catalytic activity">
    <reaction evidence="6">
        <text>Exonucleolytic cleavage in either 5'- to 3'- or 3'- to 5'-direction to yield nucleoside 5'-phosphates.</text>
        <dbReference type="EC" id="3.1.11.6"/>
    </reaction>
</comment>
<dbReference type="GO" id="GO:0008855">
    <property type="term" value="F:exodeoxyribonuclease VII activity"/>
    <property type="evidence" value="ECO:0007669"/>
    <property type="project" value="UniProtKB-UniRule"/>
</dbReference>
<evidence type="ECO:0000256" key="3">
    <source>
        <dbReference type="ARBA" id="ARBA00022722"/>
    </source>
</evidence>
<evidence type="ECO:0000256" key="5">
    <source>
        <dbReference type="ARBA" id="ARBA00022839"/>
    </source>
</evidence>
<evidence type="ECO:0000256" key="6">
    <source>
        <dbReference type="HAMAP-Rule" id="MF_00337"/>
    </source>
</evidence>
<dbReference type="Gene3D" id="1.10.287.1040">
    <property type="entry name" value="Exonuclease VII, small subunit"/>
    <property type="match status" value="1"/>
</dbReference>
<gene>
    <name evidence="6 7" type="primary">xseB</name>
    <name evidence="7" type="ORF">FXF49_07495</name>
</gene>
<dbReference type="PIRSF" id="PIRSF006488">
    <property type="entry name" value="Exonuc_VII_S"/>
    <property type="match status" value="1"/>
</dbReference>
<evidence type="ECO:0000256" key="4">
    <source>
        <dbReference type="ARBA" id="ARBA00022801"/>
    </source>
</evidence>
<organism evidence="7 8">
    <name type="scientific">Flexistipes sinusarabici</name>
    <dbReference type="NCBI Taxonomy" id="2352"/>
    <lineage>
        <taxon>Bacteria</taxon>
        <taxon>Pseudomonadati</taxon>
        <taxon>Deferribacterota</taxon>
        <taxon>Deferribacteres</taxon>
        <taxon>Deferribacterales</taxon>
        <taxon>Flexistipitaceae</taxon>
        <taxon>Flexistipes</taxon>
    </lineage>
</organism>
<dbReference type="EC" id="3.1.11.6" evidence="6"/>
<evidence type="ECO:0000313" key="8">
    <source>
        <dbReference type="Proteomes" id="UP000323337"/>
    </source>
</evidence>
<keyword evidence="2 6" id="KW-0963">Cytoplasm</keyword>
<dbReference type="InterPro" id="IPR037004">
    <property type="entry name" value="Exonuc_VII_ssu_sf"/>
</dbReference>
<comment type="caution">
    <text evidence="7">The sequence shown here is derived from an EMBL/GenBank/DDBJ whole genome shotgun (WGS) entry which is preliminary data.</text>
</comment>
<evidence type="ECO:0000256" key="1">
    <source>
        <dbReference type="ARBA" id="ARBA00009998"/>
    </source>
</evidence>
<dbReference type="EMBL" id="VSIV01000178">
    <property type="protein sequence ID" value="TYB33213.1"/>
    <property type="molecule type" value="Genomic_DNA"/>
</dbReference>
<comment type="subcellular location">
    <subcellularLocation>
        <location evidence="6">Cytoplasm</location>
    </subcellularLocation>
</comment>